<dbReference type="InterPro" id="IPR000980">
    <property type="entry name" value="SH2"/>
</dbReference>
<dbReference type="GO" id="GO:0016301">
    <property type="term" value="F:kinase activity"/>
    <property type="evidence" value="ECO:0007669"/>
    <property type="project" value="UniProtKB-KW"/>
</dbReference>
<name>L5LRW9_MYODS</name>
<protein>
    <submittedName>
        <fullName evidence="3">Phosphatidylinositol 3-kinase regulatory subunit beta</fullName>
    </submittedName>
</protein>
<keyword evidence="1" id="KW-0727">SH2 domain</keyword>
<dbReference type="SUPFAM" id="SSF55550">
    <property type="entry name" value="SH2 domain"/>
    <property type="match status" value="1"/>
</dbReference>
<evidence type="ECO:0000313" key="4">
    <source>
        <dbReference type="Proteomes" id="UP000010556"/>
    </source>
</evidence>
<accession>L5LRW9</accession>
<organism evidence="3 4">
    <name type="scientific">Myotis davidii</name>
    <name type="common">David's myotis</name>
    <dbReference type="NCBI Taxonomy" id="225400"/>
    <lineage>
        <taxon>Eukaryota</taxon>
        <taxon>Metazoa</taxon>
        <taxon>Chordata</taxon>
        <taxon>Craniata</taxon>
        <taxon>Vertebrata</taxon>
        <taxon>Euteleostomi</taxon>
        <taxon>Mammalia</taxon>
        <taxon>Eutheria</taxon>
        <taxon>Laurasiatheria</taxon>
        <taxon>Chiroptera</taxon>
        <taxon>Yangochiroptera</taxon>
        <taxon>Vespertilionidae</taxon>
        <taxon>Myotis</taxon>
    </lineage>
</organism>
<dbReference type="InterPro" id="IPR036860">
    <property type="entry name" value="SH2_dom_sf"/>
</dbReference>
<dbReference type="PROSITE" id="PS50001">
    <property type="entry name" value="SH2"/>
    <property type="match status" value="1"/>
</dbReference>
<dbReference type="AlphaFoldDB" id="L5LRW9"/>
<feature type="domain" description="SH2" evidence="2">
    <location>
        <begin position="15"/>
        <end position="76"/>
    </location>
</feature>
<evidence type="ECO:0000256" key="1">
    <source>
        <dbReference type="PROSITE-ProRule" id="PRU00191"/>
    </source>
</evidence>
<evidence type="ECO:0000259" key="2">
    <source>
        <dbReference type="PROSITE" id="PS50001"/>
    </source>
</evidence>
<dbReference type="EMBL" id="KB108275">
    <property type="protein sequence ID" value="ELK29179.1"/>
    <property type="molecule type" value="Genomic_DNA"/>
</dbReference>
<dbReference type="Pfam" id="PF00017">
    <property type="entry name" value="SH2"/>
    <property type="match status" value="1"/>
</dbReference>
<sequence length="127" mass="14585">MENEDDLPYHEERAWYVGKINRTQTEKMLNGKRDGTFLISERSQQDFYACSVVVDSNTKHCVIYRTATFLGFVEPYNPRLSEGADLGSEQEEGRKELRWATSKNLSCDVWGQAGPTTQTQLPFQTLK</sequence>
<keyword evidence="4" id="KW-1185">Reference proteome</keyword>
<keyword evidence="3" id="KW-0418">Kinase</keyword>
<gene>
    <name evidence="3" type="ORF">MDA_GLEAN10004051</name>
</gene>
<reference evidence="4" key="1">
    <citation type="journal article" date="2013" name="Science">
        <title>Comparative analysis of bat genomes provides insight into the evolution of flight and immunity.</title>
        <authorList>
            <person name="Zhang G."/>
            <person name="Cowled C."/>
            <person name="Shi Z."/>
            <person name="Huang Z."/>
            <person name="Bishop-Lilly K.A."/>
            <person name="Fang X."/>
            <person name="Wynne J.W."/>
            <person name="Xiong Z."/>
            <person name="Baker M.L."/>
            <person name="Zhao W."/>
            <person name="Tachedjian M."/>
            <person name="Zhu Y."/>
            <person name="Zhou P."/>
            <person name="Jiang X."/>
            <person name="Ng J."/>
            <person name="Yang L."/>
            <person name="Wu L."/>
            <person name="Xiao J."/>
            <person name="Feng Y."/>
            <person name="Chen Y."/>
            <person name="Sun X."/>
            <person name="Zhang Y."/>
            <person name="Marsh G.A."/>
            <person name="Crameri G."/>
            <person name="Broder C.C."/>
            <person name="Frey K.G."/>
            <person name="Wang L.F."/>
            <person name="Wang J."/>
        </authorList>
    </citation>
    <scope>NUCLEOTIDE SEQUENCE [LARGE SCALE GENOMIC DNA]</scope>
</reference>
<dbReference type="Gene3D" id="3.30.505.10">
    <property type="entry name" value="SH2 domain"/>
    <property type="match status" value="1"/>
</dbReference>
<dbReference type="Proteomes" id="UP000010556">
    <property type="component" value="Unassembled WGS sequence"/>
</dbReference>
<proteinExistence type="predicted"/>
<keyword evidence="3" id="KW-0808">Transferase</keyword>
<dbReference type="PRINTS" id="PR00678">
    <property type="entry name" value="PI3KINASEP85"/>
</dbReference>
<dbReference type="SMART" id="SM00252">
    <property type="entry name" value="SH2"/>
    <property type="match status" value="1"/>
</dbReference>
<evidence type="ECO:0000313" key="3">
    <source>
        <dbReference type="EMBL" id="ELK29179.1"/>
    </source>
</evidence>